<feature type="domain" description="C2H2-type" evidence="12">
    <location>
        <begin position="174"/>
        <end position="201"/>
    </location>
</feature>
<keyword evidence="4" id="KW-0677">Repeat</keyword>
<sequence length="562" mass="64806">PSISTHPLVESNDVEQSSDLVIPDDVNIETSNELNSIQITNVVSQAPIEEVEMPSSGDIDKKTYNSSEKIDDPLQEPLCTCAESGTSTTKCASCFKIMEYQRRIEDVNNFVVNENCEEKSQVSFIVSNHLDKMIESIINYEKKLGKQRTVNTNVNKESGNNLNMIDCMKNVTPLKCEVCEQIFMHNNYLIVHLKSHIKANHYQCGHCDAIFYNNKEFRHHKVEFSHFSKKYDCYACNRVFPNMLVLKDHQLLKHSGLKLFRCDECNYETNSFSNVRRHKEVHAEYRPFKCEVCGKSFVQEKKLSKHILIHSAQKDYKCDMCDKAYSYALGLKQHRETHFRITKYICQYCGKGFSYKSSFQCHLESHGDKVQCDLCEKKFQTTGGLISHKKLNHTDEGPKYVCEICGKTFKTRPLLKSHQKTHMDVPKVECDICKKKFAHERGVRAHIRKTHGVAFKGECTICKKKYRQKSSLRLHLKSVHSSTTSVIQCVICNLKFTQKSALKTHVSIVHNGLERYKCENCGDKFKWKQTFDNHLKKCNDQDAVSNEKAINDTDLNDKISDN</sequence>
<evidence type="ECO:0000256" key="5">
    <source>
        <dbReference type="ARBA" id="ARBA00022771"/>
    </source>
</evidence>
<evidence type="ECO:0000256" key="7">
    <source>
        <dbReference type="ARBA" id="ARBA00023125"/>
    </source>
</evidence>
<comment type="similarity">
    <text evidence="10">Belongs to the snail C2H2-type zinc-finger protein family.</text>
</comment>
<evidence type="ECO:0000259" key="12">
    <source>
        <dbReference type="PROSITE" id="PS50157"/>
    </source>
</evidence>
<evidence type="ECO:0000256" key="3">
    <source>
        <dbReference type="ARBA" id="ARBA00022723"/>
    </source>
</evidence>
<feature type="domain" description="C2H2-type" evidence="12">
    <location>
        <begin position="231"/>
        <end position="259"/>
    </location>
</feature>
<keyword evidence="7" id="KW-0238">DNA-binding</keyword>
<feature type="non-terminal residue" evidence="13">
    <location>
        <position position="1"/>
    </location>
</feature>
<feature type="domain" description="C2H2-type" evidence="12">
    <location>
        <begin position="316"/>
        <end position="338"/>
    </location>
</feature>
<dbReference type="SMART" id="SM00355">
    <property type="entry name" value="ZnF_C2H2"/>
    <property type="match status" value="13"/>
</dbReference>
<dbReference type="PROSITE" id="PS50157">
    <property type="entry name" value="ZINC_FINGER_C2H2_2"/>
    <property type="match status" value="13"/>
</dbReference>
<evidence type="ECO:0000256" key="2">
    <source>
        <dbReference type="ARBA" id="ARBA00006991"/>
    </source>
</evidence>
<evidence type="ECO:0000256" key="6">
    <source>
        <dbReference type="ARBA" id="ARBA00022833"/>
    </source>
</evidence>
<keyword evidence="6" id="KW-0862">Zinc</keyword>
<dbReference type="FunFam" id="3.30.160.60:FF:000446">
    <property type="entry name" value="Zinc finger protein"/>
    <property type="match status" value="1"/>
</dbReference>
<organism evidence="13">
    <name type="scientific">Clastoptera arizonana</name>
    <name type="common">Arizona spittle bug</name>
    <dbReference type="NCBI Taxonomy" id="38151"/>
    <lineage>
        <taxon>Eukaryota</taxon>
        <taxon>Metazoa</taxon>
        <taxon>Ecdysozoa</taxon>
        <taxon>Arthropoda</taxon>
        <taxon>Hexapoda</taxon>
        <taxon>Insecta</taxon>
        <taxon>Pterygota</taxon>
        <taxon>Neoptera</taxon>
        <taxon>Paraneoptera</taxon>
        <taxon>Hemiptera</taxon>
        <taxon>Auchenorrhyncha</taxon>
        <taxon>Cercopoidea</taxon>
        <taxon>Clastopteridae</taxon>
        <taxon>Clastoptera</taxon>
    </lineage>
</organism>
<feature type="domain" description="C2H2-type" evidence="12">
    <location>
        <begin position="370"/>
        <end position="398"/>
    </location>
</feature>
<dbReference type="Pfam" id="PF00096">
    <property type="entry name" value="zf-C2H2"/>
    <property type="match status" value="6"/>
</dbReference>
<feature type="domain" description="C2H2-type" evidence="12">
    <location>
        <begin position="260"/>
        <end position="287"/>
    </location>
</feature>
<feature type="domain" description="C2H2-type" evidence="12">
    <location>
        <begin position="202"/>
        <end position="231"/>
    </location>
</feature>
<feature type="domain" description="C2H2-type" evidence="12">
    <location>
        <begin position="344"/>
        <end position="371"/>
    </location>
</feature>
<dbReference type="InterPro" id="IPR036236">
    <property type="entry name" value="Znf_C2H2_sf"/>
</dbReference>
<evidence type="ECO:0000256" key="1">
    <source>
        <dbReference type="ARBA" id="ARBA00004123"/>
    </source>
</evidence>
<evidence type="ECO:0000256" key="11">
    <source>
        <dbReference type="PROSITE-ProRule" id="PRU00042"/>
    </source>
</evidence>
<dbReference type="GO" id="GO:0008270">
    <property type="term" value="F:zinc ion binding"/>
    <property type="evidence" value="ECO:0007669"/>
    <property type="project" value="UniProtKB-KW"/>
</dbReference>
<feature type="domain" description="C2H2-type" evidence="12">
    <location>
        <begin position="516"/>
        <end position="549"/>
    </location>
</feature>
<dbReference type="AlphaFoldDB" id="A0A1B6DQ52"/>
<evidence type="ECO:0000256" key="8">
    <source>
        <dbReference type="ARBA" id="ARBA00023163"/>
    </source>
</evidence>
<reference evidence="13" key="1">
    <citation type="submission" date="2015-12" db="EMBL/GenBank/DDBJ databases">
        <title>De novo transcriptome assembly of four potential Pierce s Disease insect vectors from Arizona vineyards.</title>
        <authorList>
            <person name="Tassone E.E."/>
        </authorList>
    </citation>
    <scope>NUCLEOTIDE SEQUENCE</scope>
</reference>
<dbReference type="GO" id="GO:0005634">
    <property type="term" value="C:nucleus"/>
    <property type="evidence" value="ECO:0007669"/>
    <property type="project" value="UniProtKB-SubCell"/>
</dbReference>
<evidence type="ECO:0000256" key="9">
    <source>
        <dbReference type="ARBA" id="ARBA00023242"/>
    </source>
</evidence>
<keyword evidence="8" id="KW-0804">Transcription</keyword>
<dbReference type="GO" id="GO:0000978">
    <property type="term" value="F:RNA polymerase II cis-regulatory region sequence-specific DNA binding"/>
    <property type="evidence" value="ECO:0007669"/>
    <property type="project" value="TreeGrafter"/>
</dbReference>
<keyword evidence="5 11" id="KW-0863">Zinc-finger</keyword>
<feature type="domain" description="C2H2-type" evidence="12">
    <location>
        <begin position="487"/>
        <end position="515"/>
    </location>
</feature>
<dbReference type="SUPFAM" id="SSF57667">
    <property type="entry name" value="beta-beta-alpha zinc fingers"/>
    <property type="match status" value="8"/>
</dbReference>
<evidence type="ECO:0000313" key="13">
    <source>
        <dbReference type="EMBL" id="JAS27816.1"/>
    </source>
</evidence>
<dbReference type="PROSITE" id="PS00028">
    <property type="entry name" value="ZINC_FINGER_C2H2_1"/>
    <property type="match status" value="11"/>
</dbReference>
<gene>
    <name evidence="13" type="ORF">g.25944</name>
</gene>
<feature type="domain" description="C2H2-type" evidence="12">
    <location>
        <begin position="428"/>
        <end position="451"/>
    </location>
</feature>
<dbReference type="InterPro" id="IPR050527">
    <property type="entry name" value="Snail/Krueppel_Znf"/>
</dbReference>
<dbReference type="PANTHER" id="PTHR24388:SF54">
    <property type="entry name" value="PROTEIN ESCARGOT"/>
    <property type="match status" value="1"/>
</dbReference>
<feature type="domain" description="C2H2-type" evidence="12">
    <location>
        <begin position="457"/>
        <end position="485"/>
    </location>
</feature>
<dbReference type="FunFam" id="3.30.160.60:FF:000188">
    <property type="entry name" value="Zinc finger protein 787"/>
    <property type="match status" value="1"/>
</dbReference>
<dbReference type="InterPro" id="IPR013087">
    <property type="entry name" value="Znf_C2H2_type"/>
</dbReference>
<evidence type="ECO:0000256" key="10">
    <source>
        <dbReference type="ARBA" id="ARBA00037948"/>
    </source>
</evidence>
<proteinExistence type="inferred from homology"/>
<keyword evidence="3" id="KW-0479">Metal-binding</keyword>
<comment type="subcellular location">
    <subcellularLocation>
        <location evidence="1">Nucleus</location>
    </subcellularLocation>
</comment>
<dbReference type="PANTHER" id="PTHR24388">
    <property type="entry name" value="ZINC FINGER PROTEIN"/>
    <property type="match status" value="1"/>
</dbReference>
<feature type="domain" description="C2H2-type" evidence="12">
    <location>
        <begin position="400"/>
        <end position="422"/>
    </location>
</feature>
<comment type="similarity">
    <text evidence="2">Belongs to the krueppel C2H2-type zinc-finger protein family.</text>
</comment>
<evidence type="ECO:0000256" key="4">
    <source>
        <dbReference type="ARBA" id="ARBA00022737"/>
    </source>
</evidence>
<dbReference type="GO" id="GO:0000981">
    <property type="term" value="F:DNA-binding transcription factor activity, RNA polymerase II-specific"/>
    <property type="evidence" value="ECO:0007669"/>
    <property type="project" value="TreeGrafter"/>
</dbReference>
<feature type="domain" description="C2H2-type" evidence="12">
    <location>
        <begin position="288"/>
        <end position="315"/>
    </location>
</feature>
<protein>
    <recommendedName>
        <fullName evidence="12">C2H2-type domain-containing protein</fullName>
    </recommendedName>
</protein>
<dbReference type="EMBL" id="GEDC01009482">
    <property type="protein sequence ID" value="JAS27816.1"/>
    <property type="molecule type" value="Transcribed_RNA"/>
</dbReference>
<keyword evidence="9" id="KW-0539">Nucleus</keyword>
<dbReference type="Gene3D" id="3.30.160.60">
    <property type="entry name" value="Classic Zinc Finger"/>
    <property type="match status" value="8"/>
</dbReference>
<name>A0A1B6DQ52_9HEMI</name>
<accession>A0A1B6DQ52</accession>